<dbReference type="AlphaFoldDB" id="A0AAD7D6Q1"/>
<name>A0AAD7D6Q1_MYCRO</name>
<protein>
    <submittedName>
        <fullName evidence="2">Uncharacterized protein</fullName>
    </submittedName>
</protein>
<keyword evidence="1" id="KW-0812">Transmembrane</keyword>
<keyword evidence="3" id="KW-1185">Reference proteome</keyword>
<evidence type="ECO:0000313" key="2">
    <source>
        <dbReference type="EMBL" id="KAJ7681282.1"/>
    </source>
</evidence>
<dbReference type="Gene3D" id="2.60.120.260">
    <property type="entry name" value="Galactose-binding domain-like"/>
    <property type="match status" value="1"/>
</dbReference>
<dbReference type="Proteomes" id="UP001221757">
    <property type="component" value="Unassembled WGS sequence"/>
</dbReference>
<keyword evidence="1" id="KW-1133">Transmembrane helix</keyword>
<dbReference type="EMBL" id="JARKIE010000120">
    <property type="protein sequence ID" value="KAJ7681282.1"/>
    <property type="molecule type" value="Genomic_DNA"/>
</dbReference>
<reference evidence="2" key="1">
    <citation type="submission" date="2023-03" db="EMBL/GenBank/DDBJ databases">
        <title>Massive genome expansion in bonnet fungi (Mycena s.s.) driven by repeated elements and novel gene families across ecological guilds.</title>
        <authorList>
            <consortium name="Lawrence Berkeley National Laboratory"/>
            <person name="Harder C.B."/>
            <person name="Miyauchi S."/>
            <person name="Viragh M."/>
            <person name="Kuo A."/>
            <person name="Thoen E."/>
            <person name="Andreopoulos B."/>
            <person name="Lu D."/>
            <person name="Skrede I."/>
            <person name="Drula E."/>
            <person name="Henrissat B."/>
            <person name="Morin E."/>
            <person name="Kohler A."/>
            <person name="Barry K."/>
            <person name="LaButti K."/>
            <person name="Morin E."/>
            <person name="Salamov A."/>
            <person name="Lipzen A."/>
            <person name="Mereny Z."/>
            <person name="Hegedus B."/>
            <person name="Baldrian P."/>
            <person name="Stursova M."/>
            <person name="Weitz H."/>
            <person name="Taylor A."/>
            <person name="Grigoriev I.V."/>
            <person name="Nagy L.G."/>
            <person name="Martin F."/>
            <person name="Kauserud H."/>
        </authorList>
    </citation>
    <scope>NUCLEOTIDE SEQUENCE</scope>
    <source>
        <strain evidence="2">CBHHK067</strain>
    </source>
</reference>
<evidence type="ECO:0000256" key="1">
    <source>
        <dbReference type="SAM" id="Phobius"/>
    </source>
</evidence>
<accession>A0AAD7D6Q1</accession>
<evidence type="ECO:0000313" key="3">
    <source>
        <dbReference type="Proteomes" id="UP001221757"/>
    </source>
</evidence>
<organism evidence="2 3">
    <name type="scientific">Mycena rosella</name>
    <name type="common">Pink bonnet</name>
    <name type="synonym">Agaricus rosellus</name>
    <dbReference type="NCBI Taxonomy" id="1033263"/>
    <lineage>
        <taxon>Eukaryota</taxon>
        <taxon>Fungi</taxon>
        <taxon>Dikarya</taxon>
        <taxon>Basidiomycota</taxon>
        <taxon>Agaricomycotina</taxon>
        <taxon>Agaricomycetes</taxon>
        <taxon>Agaricomycetidae</taxon>
        <taxon>Agaricales</taxon>
        <taxon>Marasmiineae</taxon>
        <taxon>Mycenaceae</taxon>
        <taxon>Mycena</taxon>
    </lineage>
</organism>
<sequence length="246" mass="25803">MLTQTHNAQATLNFHGTSVTLIAHIPSQYPPNATSASYTIDDGELVTFPLKGLGSSTDTQFNSLVFTTPTLSNGPHTLKVIHGGDTDHTPLAFKSFYVTQTSVFPAVEPSPTSPGNIILPRRSNTGVIVGGVVGGLVLLALLAALCCWRQKRKGRDVEESATSPYTIDTVDGARPSGVFPATIASRQAYKRMASAASDVARGQQGLNPPPAPVVVRHKDSGVRLETASSSTAAPAIVELPPGYTLT</sequence>
<keyword evidence="1" id="KW-0472">Membrane</keyword>
<proteinExistence type="predicted"/>
<gene>
    <name evidence="2" type="ORF">B0H17DRAFT_1076563</name>
</gene>
<comment type="caution">
    <text evidence="2">The sequence shown here is derived from an EMBL/GenBank/DDBJ whole genome shotgun (WGS) entry which is preliminary data.</text>
</comment>
<feature type="transmembrane region" description="Helical" evidence="1">
    <location>
        <begin position="127"/>
        <end position="148"/>
    </location>
</feature>